<dbReference type="Proteomes" id="UP000297453">
    <property type="component" value="Unassembled WGS sequence"/>
</dbReference>
<dbReference type="PANTHER" id="PTHR30383:SF5">
    <property type="entry name" value="SGNH HYDROLASE-TYPE ESTERASE DOMAIN-CONTAINING PROTEIN"/>
    <property type="match status" value="1"/>
</dbReference>
<dbReference type="InterPro" id="IPR051532">
    <property type="entry name" value="Ester_Hydrolysis_Enzymes"/>
</dbReference>
<dbReference type="EMBL" id="RQEP01000005">
    <property type="protein sequence ID" value="TGK06623.1"/>
    <property type="molecule type" value="Genomic_DNA"/>
</dbReference>
<evidence type="ECO:0000259" key="2">
    <source>
        <dbReference type="Pfam" id="PF13472"/>
    </source>
</evidence>
<dbReference type="AlphaFoldDB" id="A0A4R9G5G4"/>
<name>A0A4R9G5G4_9LEPT</name>
<dbReference type="OrthoDB" id="468550at2"/>
<organism evidence="3 4">
    <name type="scientific">Leptospira semungkisensis</name>
    <dbReference type="NCBI Taxonomy" id="2484985"/>
    <lineage>
        <taxon>Bacteria</taxon>
        <taxon>Pseudomonadati</taxon>
        <taxon>Spirochaetota</taxon>
        <taxon>Spirochaetia</taxon>
        <taxon>Leptospirales</taxon>
        <taxon>Leptospiraceae</taxon>
        <taxon>Leptospira</taxon>
    </lineage>
</organism>
<dbReference type="GO" id="GO:0004622">
    <property type="term" value="F:phosphatidylcholine lysophospholipase activity"/>
    <property type="evidence" value="ECO:0007669"/>
    <property type="project" value="TreeGrafter"/>
</dbReference>
<reference evidence="3" key="1">
    <citation type="journal article" date="2019" name="PLoS Negl. Trop. Dis.">
        <title>Revisiting the worldwide diversity of Leptospira species in the environment.</title>
        <authorList>
            <person name="Vincent A.T."/>
            <person name="Schiettekatte O."/>
            <person name="Bourhy P."/>
            <person name="Veyrier F.J."/>
            <person name="Picardeau M."/>
        </authorList>
    </citation>
    <scope>NUCLEOTIDE SEQUENCE [LARGE SCALE GENOMIC DNA]</scope>
    <source>
        <strain evidence="3">SSS9</strain>
    </source>
</reference>
<protein>
    <submittedName>
        <fullName evidence="3">Lipase</fullName>
    </submittedName>
</protein>
<sequence>MLTYLRRFLCIIFLSYFILCSMLWPNQISAEESKSKQSAGVQVIRQFGDSITYGYGFVECAGIPGFCMTYWTYNSRLYQCASCAIYSWGGGYRGWMTELALQPSTQFLFATEGYQCGGSYTAQWETNSMSHDGYPGFRTDQLVPLALLPSNASITLVHAGTNDFVQGKSVSSAETNLTQIVQNLIAQNAKTKIYVAQIVRFVKPASTCIGCADHSVLNPLVKQYNDWIQNTLANNFPKQVVVVNMYDSLQTQTDYSPDGVHPGMVGYQKMACSWIRAIKQMPSSPSDPCNGFSFGEKKKQKVPSESELQKSMPPSELINRIMQGKS</sequence>
<accession>A0A4R9G5G4</accession>
<dbReference type="Gene3D" id="3.40.50.1110">
    <property type="entry name" value="SGNH hydrolase"/>
    <property type="match status" value="1"/>
</dbReference>
<feature type="domain" description="SGNH hydrolase-type esterase" evidence="2">
    <location>
        <begin position="47"/>
        <end position="268"/>
    </location>
</feature>
<dbReference type="InterPro" id="IPR013830">
    <property type="entry name" value="SGNH_hydro"/>
</dbReference>
<comment type="caution">
    <text evidence="3">The sequence shown here is derived from an EMBL/GenBank/DDBJ whole genome shotgun (WGS) entry which is preliminary data.</text>
</comment>
<gene>
    <name evidence="3" type="ORF">EHO59_00320</name>
</gene>
<dbReference type="RefSeq" id="WP_135583644.1">
    <property type="nucleotide sequence ID" value="NZ_RQEP01000005.1"/>
</dbReference>
<dbReference type="Pfam" id="PF13472">
    <property type="entry name" value="Lipase_GDSL_2"/>
    <property type="match status" value="1"/>
</dbReference>
<proteinExistence type="predicted"/>
<dbReference type="SUPFAM" id="SSF52266">
    <property type="entry name" value="SGNH hydrolase"/>
    <property type="match status" value="1"/>
</dbReference>
<dbReference type="InterPro" id="IPR036514">
    <property type="entry name" value="SGNH_hydro_sf"/>
</dbReference>
<feature type="region of interest" description="Disordered" evidence="1">
    <location>
        <begin position="283"/>
        <end position="326"/>
    </location>
</feature>
<evidence type="ECO:0000313" key="4">
    <source>
        <dbReference type="Proteomes" id="UP000297453"/>
    </source>
</evidence>
<dbReference type="PANTHER" id="PTHR30383">
    <property type="entry name" value="THIOESTERASE 1/PROTEASE 1/LYSOPHOSPHOLIPASE L1"/>
    <property type="match status" value="1"/>
</dbReference>
<keyword evidence="4" id="KW-1185">Reference proteome</keyword>
<evidence type="ECO:0000256" key="1">
    <source>
        <dbReference type="SAM" id="MobiDB-lite"/>
    </source>
</evidence>
<evidence type="ECO:0000313" key="3">
    <source>
        <dbReference type="EMBL" id="TGK06623.1"/>
    </source>
</evidence>